<evidence type="ECO:0000313" key="4">
    <source>
        <dbReference type="EMBL" id="HJF93081.1"/>
    </source>
</evidence>
<feature type="domain" description="DUF6377" evidence="3">
    <location>
        <begin position="269"/>
        <end position="515"/>
    </location>
</feature>
<evidence type="ECO:0000313" key="5">
    <source>
        <dbReference type="Proteomes" id="UP000717835"/>
    </source>
</evidence>
<proteinExistence type="predicted"/>
<dbReference type="Pfam" id="PF19904">
    <property type="entry name" value="DUF6377"/>
    <property type="match status" value="1"/>
</dbReference>
<dbReference type="InterPro" id="IPR045957">
    <property type="entry name" value="DUF6377"/>
</dbReference>
<reference evidence="4" key="1">
    <citation type="journal article" date="2021" name="PeerJ">
        <title>Extensive microbial diversity within the chicken gut microbiome revealed by metagenomics and culture.</title>
        <authorList>
            <person name="Gilroy R."/>
            <person name="Ravi A."/>
            <person name="Getino M."/>
            <person name="Pursley I."/>
            <person name="Horton D.L."/>
            <person name="Alikhan N.F."/>
            <person name="Baker D."/>
            <person name="Gharbi K."/>
            <person name="Hall N."/>
            <person name="Watson M."/>
            <person name="Adriaenssens E.M."/>
            <person name="Foster-Nyarko E."/>
            <person name="Jarju S."/>
            <person name="Secka A."/>
            <person name="Antonio M."/>
            <person name="Oren A."/>
            <person name="Chaudhuri R.R."/>
            <person name="La Ragione R."/>
            <person name="Hildebrand F."/>
            <person name="Pallen M.J."/>
        </authorList>
    </citation>
    <scope>NUCLEOTIDE SEQUENCE</scope>
    <source>
        <strain evidence="4">CHK55-1828</strain>
    </source>
</reference>
<dbReference type="AlphaFoldDB" id="A0A921I072"/>
<organism evidence="4 5">
    <name type="scientific">Mediterranea massiliensis</name>
    <dbReference type="NCBI Taxonomy" id="1841865"/>
    <lineage>
        <taxon>Bacteria</taxon>
        <taxon>Pseudomonadati</taxon>
        <taxon>Bacteroidota</taxon>
        <taxon>Bacteroidia</taxon>
        <taxon>Bacteroidales</taxon>
        <taxon>Bacteroidaceae</taxon>
        <taxon>Mediterranea</taxon>
    </lineage>
</organism>
<evidence type="ECO:0000256" key="1">
    <source>
        <dbReference type="SAM" id="Phobius"/>
    </source>
</evidence>
<dbReference type="EMBL" id="DYVX01000096">
    <property type="protein sequence ID" value="HJF93081.1"/>
    <property type="molecule type" value="Genomic_DNA"/>
</dbReference>
<reference evidence="4" key="2">
    <citation type="submission" date="2021-09" db="EMBL/GenBank/DDBJ databases">
        <authorList>
            <person name="Gilroy R."/>
        </authorList>
    </citation>
    <scope>NUCLEOTIDE SEQUENCE</scope>
    <source>
        <strain evidence="4">CHK55-1828</strain>
    </source>
</reference>
<sequence length="556" mass="64513">MVSRFWLNYCFALLVLVGMSFASRAQADVTGLNIDSILNVLDYEMSQCDAYTQKKEEKLVSLKSLLHQSADDQHTFALCNELFEEYKHYQYDSAYVYAVRSLWMAEKLQQPESIALAKSSLMFCYTAVGFYKEADEMNRSFSVEGLSPQMLEHYYSQCLYLYQNMRDFSVDNDSLWQHYESLREQARDQVLASAAMNADVYRRTYTKDMLSVEFLPPASMIERRKQLLGKYSLSLHDQAVQCFMIGEMCDKLGRRAEATYYMALSAINDIRSNTRETSAGKTLASYMYEAGDIDRATRYVHRAQSDANFYNTRIRKMEINSILPLIESRRYEQMSRQRNFLFAFGAFVLLTLLLLAVLYVILKKKNRSLCEARNEVERKACERDAVNRQLSVINMQLQEANEIKDSYIVQSLYGDSSFVNDVEEKCKQLKRKLKAKQYDDLLSIINGINIRQERERMSSSFDAAFLKLFPTFLEEYNKLFPEEYQACLTDSGMLPTEVRIFALMRLGIADTALVAKYLNISQNTIYVYKAKAKAKSLVSKDEFDNHILRICKPRES</sequence>
<keyword evidence="1" id="KW-1133">Transmembrane helix</keyword>
<dbReference type="RefSeq" id="WP_276829086.1">
    <property type="nucleotide sequence ID" value="NZ_DYVX01000096.1"/>
</dbReference>
<feature type="chain" id="PRO_5037229718" evidence="2">
    <location>
        <begin position="28"/>
        <end position="556"/>
    </location>
</feature>
<keyword evidence="1" id="KW-0812">Transmembrane</keyword>
<feature type="transmembrane region" description="Helical" evidence="1">
    <location>
        <begin position="340"/>
        <end position="362"/>
    </location>
</feature>
<accession>A0A921I072</accession>
<keyword evidence="1" id="KW-0472">Membrane</keyword>
<keyword evidence="2" id="KW-0732">Signal</keyword>
<name>A0A921I072_9BACT</name>
<feature type="signal peptide" evidence="2">
    <location>
        <begin position="1"/>
        <end position="27"/>
    </location>
</feature>
<dbReference type="Proteomes" id="UP000717835">
    <property type="component" value="Unassembled WGS sequence"/>
</dbReference>
<evidence type="ECO:0000259" key="3">
    <source>
        <dbReference type="Pfam" id="PF19904"/>
    </source>
</evidence>
<gene>
    <name evidence="4" type="ORF">K8W02_11975</name>
</gene>
<evidence type="ECO:0000256" key="2">
    <source>
        <dbReference type="SAM" id="SignalP"/>
    </source>
</evidence>
<comment type="caution">
    <text evidence="4">The sequence shown here is derived from an EMBL/GenBank/DDBJ whole genome shotgun (WGS) entry which is preliminary data.</text>
</comment>
<protein>
    <submittedName>
        <fullName evidence="4">DUF6377 domain-containing protein</fullName>
    </submittedName>
</protein>